<feature type="transmembrane region" description="Helical" evidence="1">
    <location>
        <begin position="50"/>
        <end position="72"/>
    </location>
</feature>
<evidence type="ECO:0000313" key="2">
    <source>
        <dbReference type="EMBL" id="TXL70120.1"/>
    </source>
</evidence>
<organism evidence="2 3">
    <name type="scientific">Vineibacter terrae</name>
    <dbReference type="NCBI Taxonomy" id="2586908"/>
    <lineage>
        <taxon>Bacteria</taxon>
        <taxon>Pseudomonadati</taxon>
        <taxon>Pseudomonadota</taxon>
        <taxon>Alphaproteobacteria</taxon>
        <taxon>Hyphomicrobiales</taxon>
        <taxon>Vineibacter</taxon>
    </lineage>
</organism>
<gene>
    <name evidence="2" type="ORF">FHP25_35960</name>
</gene>
<keyword evidence="1" id="KW-0472">Membrane</keyword>
<reference evidence="2 3" key="1">
    <citation type="submission" date="2019-06" db="EMBL/GenBank/DDBJ databases">
        <title>New taxonomy in bacterial strain CC-CFT640, isolated from vineyard.</title>
        <authorList>
            <person name="Lin S.-Y."/>
            <person name="Tsai C.-F."/>
            <person name="Young C.-C."/>
        </authorList>
    </citation>
    <scope>NUCLEOTIDE SEQUENCE [LARGE SCALE GENOMIC DNA]</scope>
    <source>
        <strain evidence="2 3">CC-CFT640</strain>
    </source>
</reference>
<protein>
    <submittedName>
        <fullName evidence="2">Uncharacterized protein</fullName>
    </submittedName>
</protein>
<dbReference type="Proteomes" id="UP000321638">
    <property type="component" value="Unassembled WGS sequence"/>
</dbReference>
<sequence length="227" mass="24851">MGENGKVWLIVAAIAFAAFVLGSFLTPSFEWCSAGPAEQRKTHLGFTCDAWIQSISQLLGGVATLIAVVMTLNHGKREAAEESKRKLAAIGYELAAVEHVLRTAWRNIIQQTNDFRANKPGRDILSREYVIEVTNTQPPITTHIFATVGAEVSHLPTDDARAAIEASASIREWTSSFRRLHARLTDDEGTNVGIVDGFALQCFMAARDCARAVEGIERFTGLKIAHE</sequence>
<keyword evidence="1" id="KW-0812">Transmembrane</keyword>
<comment type="caution">
    <text evidence="2">The sequence shown here is derived from an EMBL/GenBank/DDBJ whole genome shotgun (WGS) entry which is preliminary data.</text>
</comment>
<evidence type="ECO:0000256" key="1">
    <source>
        <dbReference type="SAM" id="Phobius"/>
    </source>
</evidence>
<evidence type="ECO:0000313" key="3">
    <source>
        <dbReference type="Proteomes" id="UP000321638"/>
    </source>
</evidence>
<accession>A0A5C8P979</accession>
<name>A0A5C8P979_9HYPH</name>
<keyword evidence="1" id="KW-1133">Transmembrane helix</keyword>
<keyword evidence="3" id="KW-1185">Reference proteome</keyword>
<dbReference type="RefSeq" id="WP_147851844.1">
    <property type="nucleotide sequence ID" value="NZ_VDUZ01000065.1"/>
</dbReference>
<dbReference type="AlphaFoldDB" id="A0A5C8P979"/>
<proteinExistence type="predicted"/>
<dbReference type="EMBL" id="VDUZ01000065">
    <property type="protein sequence ID" value="TXL70120.1"/>
    <property type="molecule type" value="Genomic_DNA"/>
</dbReference>
<feature type="transmembrane region" description="Helical" evidence="1">
    <location>
        <begin position="7"/>
        <end position="26"/>
    </location>
</feature>